<keyword evidence="1" id="KW-0862">Zinc</keyword>
<feature type="non-terminal residue" evidence="3">
    <location>
        <position position="190"/>
    </location>
</feature>
<evidence type="ECO:0000256" key="1">
    <source>
        <dbReference type="PROSITE-ProRule" id="PRU00325"/>
    </source>
</evidence>
<dbReference type="PANTHER" id="PTHR38133">
    <property type="entry name" value="SLR1429 PROTEIN"/>
    <property type="match status" value="1"/>
</dbReference>
<dbReference type="AlphaFoldDB" id="A0A9D2KTJ1"/>
<evidence type="ECO:0000313" key="3">
    <source>
        <dbReference type="EMBL" id="HJA83988.1"/>
    </source>
</evidence>
<dbReference type="Pfam" id="PF04434">
    <property type="entry name" value="SWIM"/>
    <property type="match status" value="1"/>
</dbReference>
<reference evidence="3" key="2">
    <citation type="submission" date="2021-04" db="EMBL/GenBank/DDBJ databases">
        <authorList>
            <person name="Gilroy R."/>
        </authorList>
    </citation>
    <scope>NUCLEOTIDE SEQUENCE</scope>
    <source>
        <strain evidence="3">ChiHecec1B25-7008</strain>
    </source>
</reference>
<sequence>MAQQFGNTWWGNEWLRSLTHIDYENRIPRGARYARNGSVREIQLQDNVISAKVQGSRPRPYRVKIIVPKFSAGQVDKLMNRLIARPGIISGLLNRELDPEVLDIARSCGLKIFPERWDDLEMDCSCPDWAVPCKHLAAVVYMFSREIDNNPFIVFQMHGFDLLKELKKRGIEVDNVRQEVEVPALKDLVT</sequence>
<reference evidence="3" key="1">
    <citation type="journal article" date="2021" name="PeerJ">
        <title>Extensive microbial diversity within the chicken gut microbiome revealed by metagenomics and culture.</title>
        <authorList>
            <person name="Gilroy R."/>
            <person name="Ravi A."/>
            <person name="Getino M."/>
            <person name="Pursley I."/>
            <person name="Horton D.L."/>
            <person name="Alikhan N.F."/>
            <person name="Baker D."/>
            <person name="Gharbi K."/>
            <person name="Hall N."/>
            <person name="Watson M."/>
            <person name="Adriaenssens E.M."/>
            <person name="Foster-Nyarko E."/>
            <person name="Jarju S."/>
            <person name="Secka A."/>
            <person name="Antonio M."/>
            <person name="Oren A."/>
            <person name="Chaudhuri R.R."/>
            <person name="La Ragione R."/>
            <person name="Hildebrand F."/>
            <person name="Pallen M.J."/>
        </authorList>
    </citation>
    <scope>NUCLEOTIDE SEQUENCE</scope>
    <source>
        <strain evidence="3">ChiHecec1B25-7008</strain>
    </source>
</reference>
<dbReference type="PANTHER" id="PTHR38133:SF1">
    <property type="entry name" value="SLR1429 PROTEIN"/>
    <property type="match status" value="1"/>
</dbReference>
<organism evidence="3 4">
    <name type="scientific">Candidatus Bacteroides intestinavium</name>
    <dbReference type="NCBI Taxonomy" id="2838469"/>
    <lineage>
        <taxon>Bacteria</taxon>
        <taxon>Pseudomonadati</taxon>
        <taxon>Bacteroidota</taxon>
        <taxon>Bacteroidia</taxon>
        <taxon>Bacteroidales</taxon>
        <taxon>Bacteroidaceae</taxon>
        <taxon>Bacteroides</taxon>
    </lineage>
</organism>
<protein>
    <submittedName>
        <fullName evidence="3">SWIM zinc finger family protein</fullName>
    </submittedName>
</protein>
<keyword evidence="1" id="KW-0479">Metal-binding</keyword>
<gene>
    <name evidence="3" type="ORF">H9785_08480</name>
</gene>
<dbReference type="InterPro" id="IPR007527">
    <property type="entry name" value="Znf_SWIM"/>
</dbReference>
<evidence type="ECO:0000313" key="4">
    <source>
        <dbReference type="Proteomes" id="UP000823860"/>
    </source>
</evidence>
<dbReference type="Proteomes" id="UP000823860">
    <property type="component" value="Unassembled WGS sequence"/>
</dbReference>
<accession>A0A9D2KTJ1</accession>
<name>A0A9D2KTJ1_9BACE</name>
<proteinExistence type="predicted"/>
<dbReference type="PROSITE" id="PS50966">
    <property type="entry name" value="ZF_SWIM"/>
    <property type="match status" value="1"/>
</dbReference>
<feature type="domain" description="SWIM-type" evidence="2">
    <location>
        <begin position="110"/>
        <end position="144"/>
    </location>
</feature>
<evidence type="ECO:0000259" key="2">
    <source>
        <dbReference type="PROSITE" id="PS50966"/>
    </source>
</evidence>
<keyword evidence="1" id="KW-0863">Zinc-finger</keyword>
<dbReference type="GO" id="GO:0008270">
    <property type="term" value="F:zinc ion binding"/>
    <property type="evidence" value="ECO:0007669"/>
    <property type="project" value="UniProtKB-KW"/>
</dbReference>
<comment type="caution">
    <text evidence="3">The sequence shown here is derived from an EMBL/GenBank/DDBJ whole genome shotgun (WGS) entry which is preliminary data.</text>
</comment>
<dbReference type="EMBL" id="DWZE01000096">
    <property type="protein sequence ID" value="HJA83988.1"/>
    <property type="molecule type" value="Genomic_DNA"/>
</dbReference>